<evidence type="ECO:0000256" key="3">
    <source>
        <dbReference type="ARBA" id="ARBA00022603"/>
    </source>
</evidence>
<dbReference type="SMART" id="SM00317">
    <property type="entry name" value="SET"/>
    <property type="match status" value="1"/>
</dbReference>
<dbReference type="EMBL" id="KV427608">
    <property type="protein sequence ID" value="KZT11051.1"/>
    <property type="molecule type" value="Genomic_DNA"/>
</dbReference>
<dbReference type="FunCoup" id="A0A165GZS0">
    <property type="interactions" value="270"/>
</dbReference>
<dbReference type="GO" id="GO:0042054">
    <property type="term" value="F:histone methyltransferase activity"/>
    <property type="evidence" value="ECO:0007669"/>
    <property type="project" value="InterPro"/>
</dbReference>
<dbReference type="SMART" id="SM00468">
    <property type="entry name" value="PreSET"/>
    <property type="match status" value="1"/>
</dbReference>
<keyword evidence="3" id="KW-0489">Methyltransferase</keyword>
<dbReference type="RefSeq" id="XP_040768791.1">
    <property type="nucleotide sequence ID" value="XM_040903792.1"/>
</dbReference>
<name>A0A165GZS0_9APHY</name>
<keyword evidence="7" id="KW-0862">Zinc</keyword>
<keyword evidence="5" id="KW-0949">S-adenosyl-L-methionine</keyword>
<evidence type="ECO:0000256" key="1">
    <source>
        <dbReference type="ARBA" id="ARBA00004286"/>
    </source>
</evidence>
<dbReference type="STRING" id="1314785.A0A165GZS0"/>
<dbReference type="InterPro" id="IPR050973">
    <property type="entry name" value="H3K9_Histone-Lys_N-MTase"/>
</dbReference>
<evidence type="ECO:0000259" key="9">
    <source>
        <dbReference type="PROSITE" id="PS50867"/>
    </source>
</evidence>
<dbReference type="GO" id="GO:0005694">
    <property type="term" value="C:chromosome"/>
    <property type="evidence" value="ECO:0007669"/>
    <property type="project" value="UniProtKB-SubCell"/>
</dbReference>
<dbReference type="PANTHER" id="PTHR46223:SF3">
    <property type="entry name" value="HISTONE-LYSINE N-METHYLTRANSFERASE SET-23"/>
    <property type="match status" value="1"/>
</dbReference>
<evidence type="ECO:0000256" key="2">
    <source>
        <dbReference type="ARBA" id="ARBA00022454"/>
    </source>
</evidence>
<reference evidence="11 12" key="1">
    <citation type="journal article" date="2016" name="Mol. Biol. Evol.">
        <title>Comparative Genomics of Early-Diverging Mushroom-Forming Fungi Provides Insights into the Origins of Lignocellulose Decay Capabilities.</title>
        <authorList>
            <person name="Nagy L.G."/>
            <person name="Riley R."/>
            <person name="Tritt A."/>
            <person name="Adam C."/>
            <person name="Daum C."/>
            <person name="Floudas D."/>
            <person name="Sun H."/>
            <person name="Yadav J.S."/>
            <person name="Pangilinan J."/>
            <person name="Larsson K.H."/>
            <person name="Matsuura K."/>
            <person name="Barry K."/>
            <person name="Labutti K."/>
            <person name="Kuo R."/>
            <person name="Ohm R.A."/>
            <person name="Bhattacharya S.S."/>
            <person name="Shirouzu T."/>
            <person name="Yoshinaga Y."/>
            <person name="Martin F.M."/>
            <person name="Grigoriev I.V."/>
            <person name="Hibbett D.S."/>
        </authorList>
    </citation>
    <scope>NUCLEOTIDE SEQUENCE [LARGE SCALE GENOMIC DNA]</scope>
    <source>
        <strain evidence="11 12">93-53</strain>
    </source>
</reference>
<gene>
    <name evidence="11" type="ORF">LAESUDRAFT_643534</name>
</gene>
<dbReference type="Pfam" id="PF05033">
    <property type="entry name" value="Pre-SET"/>
    <property type="match status" value="1"/>
</dbReference>
<evidence type="ECO:0000259" key="8">
    <source>
        <dbReference type="PROSITE" id="PS50280"/>
    </source>
</evidence>
<dbReference type="SUPFAM" id="SSF82199">
    <property type="entry name" value="SET domain"/>
    <property type="match status" value="1"/>
</dbReference>
<dbReference type="AlphaFoldDB" id="A0A165GZS0"/>
<dbReference type="InterPro" id="IPR046341">
    <property type="entry name" value="SET_dom_sf"/>
</dbReference>
<evidence type="ECO:0000259" key="10">
    <source>
        <dbReference type="PROSITE" id="PS50868"/>
    </source>
</evidence>
<sequence>MTWEQHREQLAKEYAHPPVLAKDLPHELEDRINYLPRYARRADNMQVKLFEAAIAENTETDEPHAPPIHIINDIDDDLTPPYEFHYSNLMWHGEGVPKPDWENLRGCDCIGPCDPKSETCICAQRHRQHFESPGFLYDERGRLTSQGYPIFECNDLCRCSDDCINRVVQRGRKYPINICKTEDKGWGVFAGHKRIPANTYIGIYAGEYLTESEAEERGVLYNKFGRTYLFDVDFWHLRVDDPNWTSKYSIDAYHAGNFTRYLNHSCDPNCSINAVYINEANIDKPLLAIFTTRDVRPGDELCFSYYGEDDDSDEDAPKSPHESICMPNDAVYRECRCGAAKCTGNMWR</sequence>
<dbReference type="InParanoid" id="A0A165GZS0"/>
<protein>
    <submittedName>
        <fullName evidence="11">SET domain-containing protein</fullName>
    </submittedName>
</protein>
<keyword evidence="4" id="KW-0808">Transferase</keyword>
<dbReference type="PROSITE" id="PS50280">
    <property type="entry name" value="SET"/>
    <property type="match status" value="1"/>
</dbReference>
<evidence type="ECO:0000313" key="11">
    <source>
        <dbReference type="EMBL" id="KZT11051.1"/>
    </source>
</evidence>
<dbReference type="GeneID" id="63820822"/>
<evidence type="ECO:0000256" key="7">
    <source>
        <dbReference type="ARBA" id="ARBA00022833"/>
    </source>
</evidence>
<dbReference type="PROSITE" id="PS50868">
    <property type="entry name" value="POST_SET"/>
    <property type="match status" value="1"/>
</dbReference>
<accession>A0A165GZS0</accession>
<evidence type="ECO:0000256" key="4">
    <source>
        <dbReference type="ARBA" id="ARBA00022679"/>
    </source>
</evidence>
<feature type="domain" description="Post-SET" evidence="10">
    <location>
        <begin position="331"/>
        <end position="347"/>
    </location>
</feature>
<dbReference type="PANTHER" id="PTHR46223">
    <property type="entry name" value="HISTONE-LYSINE N-METHYLTRANSFERASE SUV39H"/>
    <property type="match status" value="1"/>
</dbReference>
<keyword evidence="6" id="KW-0479">Metal-binding</keyword>
<organism evidence="11 12">
    <name type="scientific">Laetiporus sulphureus 93-53</name>
    <dbReference type="NCBI Taxonomy" id="1314785"/>
    <lineage>
        <taxon>Eukaryota</taxon>
        <taxon>Fungi</taxon>
        <taxon>Dikarya</taxon>
        <taxon>Basidiomycota</taxon>
        <taxon>Agaricomycotina</taxon>
        <taxon>Agaricomycetes</taxon>
        <taxon>Polyporales</taxon>
        <taxon>Laetiporus</taxon>
    </lineage>
</organism>
<evidence type="ECO:0000256" key="5">
    <source>
        <dbReference type="ARBA" id="ARBA00022691"/>
    </source>
</evidence>
<feature type="domain" description="SET" evidence="8">
    <location>
        <begin position="174"/>
        <end position="306"/>
    </location>
</feature>
<comment type="subcellular location">
    <subcellularLocation>
        <location evidence="1">Chromosome</location>
    </subcellularLocation>
</comment>
<dbReference type="GO" id="GO:0005634">
    <property type="term" value="C:nucleus"/>
    <property type="evidence" value="ECO:0007669"/>
    <property type="project" value="InterPro"/>
</dbReference>
<feature type="domain" description="Pre-SET" evidence="9">
    <location>
        <begin position="105"/>
        <end position="171"/>
    </location>
</feature>
<dbReference type="InterPro" id="IPR001214">
    <property type="entry name" value="SET_dom"/>
</dbReference>
<evidence type="ECO:0000256" key="6">
    <source>
        <dbReference type="ARBA" id="ARBA00022723"/>
    </source>
</evidence>
<proteinExistence type="predicted"/>
<dbReference type="GO" id="GO:0032259">
    <property type="term" value="P:methylation"/>
    <property type="evidence" value="ECO:0007669"/>
    <property type="project" value="UniProtKB-KW"/>
</dbReference>
<evidence type="ECO:0000313" key="12">
    <source>
        <dbReference type="Proteomes" id="UP000076871"/>
    </source>
</evidence>
<dbReference type="GO" id="GO:0008270">
    <property type="term" value="F:zinc ion binding"/>
    <property type="evidence" value="ECO:0007669"/>
    <property type="project" value="InterPro"/>
</dbReference>
<keyword evidence="2" id="KW-0158">Chromosome</keyword>
<dbReference type="Pfam" id="PF00856">
    <property type="entry name" value="SET"/>
    <property type="match status" value="1"/>
</dbReference>
<dbReference type="OrthoDB" id="308383at2759"/>
<dbReference type="InterPro" id="IPR007728">
    <property type="entry name" value="Pre-SET_dom"/>
</dbReference>
<dbReference type="PROSITE" id="PS50867">
    <property type="entry name" value="PRE_SET"/>
    <property type="match status" value="1"/>
</dbReference>
<keyword evidence="12" id="KW-1185">Reference proteome</keyword>
<dbReference type="InterPro" id="IPR003616">
    <property type="entry name" value="Post-SET_dom"/>
</dbReference>
<dbReference type="Proteomes" id="UP000076871">
    <property type="component" value="Unassembled WGS sequence"/>
</dbReference>
<dbReference type="Gene3D" id="2.170.270.10">
    <property type="entry name" value="SET domain"/>
    <property type="match status" value="1"/>
</dbReference>